<evidence type="ECO:0000256" key="4">
    <source>
        <dbReference type="ARBA" id="ARBA00023315"/>
    </source>
</evidence>
<keyword evidence="2" id="KW-1277">Toxin-antitoxin system</keyword>
<evidence type="ECO:0000256" key="3">
    <source>
        <dbReference type="ARBA" id="ARBA00022679"/>
    </source>
</evidence>
<proteinExistence type="predicted"/>
<comment type="catalytic activity">
    <reaction evidence="5">
        <text>glycyl-tRNA(Gly) + acetyl-CoA = N-acetylglycyl-tRNA(Gly) + CoA + H(+)</text>
        <dbReference type="Rhea" id="RHEA:81867"/>
        <dbReference type="Rhea" id="RHEA-COMP:9683"/>
        <dbReference type="Rhea" id="RHEA-COMP:19766"/>
        <dbReference type="ChEBI" id="CHEBI:15378"/>
        <dbReference type="ChEBI" id="CHEBI:57287"/>
        <dbReference type="ChEBI" id="CHEBI:57288"/>
        <dbReference type="ChEBI" id="CHEBI:78522"/>
        <dbReference type="ChEBI" id="CHEBI:232036"/>
    </reaction>
</comment>
<dbReference type="InterPro" id="IPR000182">
    <property type="entry name" value="GNAT_dom"/>
</dbReference>
<dbReference type="PANTHER" id="PTHR36449:SF1">
    <property type="entry name" value="ACETYLTRANSFERASE"/>
    <property type="match status" value="1"/>
</dbReference>
<keyword evidence="3" id="KW-0808">Transferase</keyword>
<dbReference type="Gene3D" id="3.40.630.30">
    <property type="match status" value="1"/>
</dbReference>
<dbReference type="EMBL" id="CP071090">
    <property type="protein sequence ID" value="QSQ21529.1"/>
    <property type="molecule type" value="Genomic_DNA"/>
</dbReference>
<dbReference type="SUPFAM" id="SSF55729">
    <property type="entry name" value="Acyl-CoA N-acyltransferases (Nat)"/>
    <property type="match status" value="1"/>
</dbReference>
<dbReference type="Pfam" id="PF13508">
    <property type="entry name" value="Acetyltransf_7"/>
    <property type="match status" value="1"/>
</dbReference>
<dbReference type="PROSITE" id="PS51186">
    <property type="entry name" value="GNAT"/>
    <property type="match status" value="1"/>
</dbReference>
<protein>
    <submittedName>
        <fullName evidence="7">GNAT family N-acetyltransferase</fullName>
    </submittedName>
</protein>
<keyword evidence="1" id="KW-0678">Repressor</keyword>
<evidence type="ECO:0000259" key="6">
    <source>
        <dbReference type="PROSITE" id="PS51186"/>
    </source>
</evidence>
<evidence type="ECO:0000256" key="5">
    <source>
        <dbReference type="ARBA" id="ARBA00049880"/>
    </source>
</evidence>
<evidence type="ECO:0000256" key="1">
    <source>
        <dbReference type="ARBA" id="ARBA00022491"/>
    </source>
</evidence>
<keyword evidence="4" id="KW-0012">Acyltransferase</keyword>
<gene>
    <name evidence="7" type="ORF">JY651_41170</name>
</gene>
<evidence type="ECO:0000313" key="7">
    <source>
        <dbReference type="EMBL" id="QSQ21529.1"/>
    </source>
</evidence>
<dbReference type="RefSeq" id="WP_206723106.1">
    <property type="nucleotide sequence ID" value="NZ_CP071090.1"/>
</dbReference>
<sequence>MPPVAPPPGVPAPIAEPLTREDAASGFRCESEALNRFFRQEAGQNQRGGVSRTWVLRRGAEEDPMLPRVLGYYTLTVGAVQRASAPVDVAKHLPPYPLPVVIIGRLARDVRVRGRGVGEALLDHAHRRALHVNAQVGAVLVIADAKDAGAASFYARHGYRPLLTSVPEGQEWPRRMYLRVKDLRAAFAEDA</sequence>
<dbReference type="Proteomes" id="UP000662747">
    <property type="component" value="Chromosome"/>
</dbReference>
<reference evidence="7 8" key="1">
    <citation type="submission" date="2021-02" db="EMBL/GenBank/DDBJ databases">
        <title>De Novo genome assembly of isolated myxobacteria.</title>
        <authorList>
            <person name="Stevens D.C."/>
        </authorList>
    </citation>
    <scope>NUCLEOTIDE SEQUENCE [LARGE SCALE GENOMIC DNA]</scope>
    <source>
        <strain evidence="8">SCPEA02</strain>
    </source>
</reference>
<feature type="domain" description="N-acetyltransferase" evidence="6">
    <location>
        <begin position="13"/>
        <end position="181"/>
    </location>
</feature>
<organism evidence="7 8">
    <name type="scientific">Pyxidicoccus parkwayensis</name>
    <dbReference type="NCBI Taxonomy" id="2813578"/>
    <lineage>
        <taxon>Bacteria</taxon>
        <taxon>Pseudomonadati</taxon>
        <taxon>Myxococcota</taxon>
        <taxon>Myxococcia</taxon>
        <taxon>Myxococcales</taxon>
        <taxon>Cystobacterineae</taxon>
        <taxon>Myxococcaceae</taxon>
        <taxon>Pyxidicoccus</taxon>
    </lineage>
</organism>
<keyword evidence="8" id="KW-1185">Reference proteome</keyword>
<accession>A0ABX7NVV6</accession>
<dbReference type="PANTHER" id="PTHR36449">
    <property type="entry name" value="ACETYLTRANSFERASE-RELATED"/>
    <property type="match status" value="1"/>
</dbReference>
<dbReference type="InterPro" id="IPR016181">
    <property type="entry name" value="Acyl_CoA_acyltransferase"/>
</dbReference>
<name>A0ABX7NVV6_9BACT</name>
<evidence type="ECO:0000313" key="8">
    <source>
        <dbReference type="Proteomes" id="UP000662747"/>
    </source>
</evidence>
<evidence type="ECO:0000256" key="2">
    <source>
        <dbReference type="ARBA" id="ARBA00022649"/>
    </source>
</evidence>